<dbReference type="Gene3D" id="2.40.50.100">
    <property type="match status" value="1"/>
</dbReference>
<dbReference type="Gene3D" id="2.40.30.170">
    <property type="match status" value="1"/>
</dbReference>
<organism evidence="1 2">
    <name type="scientific">Candidatus Lloydbacteria bacterium RIFCSPHIGHO2_01_FULL_49_22</name>
    <dbReference type="NCBI Taxonomy" id="1798658"/>
    <lineage>
        <taxon>Bacteria</taxon>
        <taxon>Candidatus Lloydiibacteriota</taxon>
    </lineage>
</organism>
<dbReference type="Proteomes" id="UP000177122">
    <property type="component" value="Unassembled WGS sequence"/>
</dbReference>
<dbReference type="Gene3D" id="2.40.420.20">
    <property type="match status" value="1"/>
</dbReference>
<dbReference type="EMBL" id="MHLI01000017">
    <property type="protein sequence ID" value="OGZ04950.1"/>
    <property type="molecule type" value="Genomic_DNA"/>
</dbReference>
<dbReference type="GO" id="GO:0015562">
    <property type="term" value="F:efflux transmembrane transporter activity"/>
    <property type="evidence" value="ECO:0007669"/>
    <property type="project" value="TreeGrafter"/>
</dbReference>
<evidence type="ECO:0008006" key="3">
    <source>
        <dbReference type="Google" id="ProtNLM"/>
    </source>
</evidence>
<gene>
    <name evidence="1" type="ORF">A2845_04420</name>
</gene>
<dbReference type="PANTHER" id="PTHR30469:SF15">
    <property type="entry name" value="HLYD FAMILY OF SECRETION PROTEINS"/>
    <property type="match status" value="1"/>
</dbReference>
<reference evidence="1 2" key="1">
    <citation type="journal article" date="2016" name="Nat. Commun.">
        <title>Thousands of microbial genomes shed light on interconnected biogeochemical processes in an aquifer system.</title>
        <authorList>
            <person name="Anantharaman K."/>
            <person name="Brown C.T."/>
            <person name="Hug L.A."/>
            <person name="Sharon I."/>
            <person name="Castelle C.J."/>
            <person name="Probst A.J."/>
            <person name="Thomas B.C."/>
            <person name="Singh A."/>
            <person name="Wilkins M.J."/>
            <person name="Karaoz U."/>
            <person name="Brodie E.L."/>
            <person name="Williams K.H."/>
            <person name="Hubbard S.S."/>
            <person name="Banfield J.F."/>
        </authorList>
    </citation>
    <scope>NUCLEOTIDE SEQUENCE [LARGE SCALE GENOMIC DNA]</scope>
</reference>
<accession>A0A1G2CW60</accession>
<dbReference type="AlphaFoldDB" id="A0A1G2CW60"/>
<evidence type="ECO:0000313" key="1">
    <source>
        <dbReference type="EMBL" id="OGZ04950.1"/>
    </source>
</evidence>
<name>A0A1G2CW60_9BACT</name>
<evidence type="ECO:0000313" key="2">
    <source>
        <dbReference type="Proteomes" id="UP000177122"/>
    </source>
</evidence>
<dbReference type="PANTHER" id="PTHR30469">
    <property type="entry name" value="MULTIDRUG RESISTANCE PROTEIN MDTA"/>
    <property type="match status" value="1"/>
</dbReference>
<proteinExistence type="predicted"/>
<sequence length="553" mass="58894">MVIGFAVVSASVKNSSDPATEEVGNSPISDIEIAVAGATSSADISGVENSWPGELISLGSIPIQPAREGTISSWNVHVGQRVAAGEVLGMLSVPPAMPDTIAMLADEQKMVSMARASVDAKRVYAKVRIAQIDELRENTLRSLDASRALLGGSMSMLQVSGGSNFSMIEAKKQTLRAMLRGTLATTYPMLSGNGTLPARWTAVALKDAIGAQNVRLRDAFPSVLFATLSDIDTPDKLPLVSGLAYFELTIKLADASIPDGSMLTDLELMNLKAMLHRDQESFIMAADKLRETELMAVDTEKTSFEQVRMNDNDIAMLRQDLAMAEGDLAAKEAAYQTVKNGVLGNAAIVAPKGGTVSSIMRKVGEFVGPGMPVAVVTGGQSSDYIVRFRIPSNIRKPEIGQEFYVTRSGFPQMMPRAKLIGVGNSLDDTGSIMADALLLEPVDWPIGVSLRVVTGVDTETLEIPLSSIWWDAGASPNVWAVSLGGRLYAKKVSLGRTLGDKIEVYGGLSRGEQYIVKSVPGIAEDMLLDDIKAPDSGQKGESSYDAAMRAMGM</sequence>
<dbReference type="Gene3D" id="1.10.287.470">
    <property type="entry name" value="Helix hairpin bin"/>
    <property type="match status" value="1"/>
</dbReference>
<dbReference type="GO" id="GO:1990281">
    <property type="term" value="C:efflux pump complex"/>
    <property type="evidence" value="ECO:0007669"/>
    <property type="project" value="TreeGrafter"/>
</dbReference>
<protein>
    <recommendedName>
        <fullName evidence="3">RND efflux pump membrane fusion protein barrel-sandwich domain-containing protein</fullName>
    </recommendedName>
</protein>
<comment type="caution">
    <text evidence="1">The sequence shown here is derived from an EMBL/GenBank/DDBJ whole genome shotgun (WGS) entry which is preliminary data.</text>
</comment>